<evidence type="ECO:0000256" key="2">
    <source>
        <dbReference type="SAM" id="Phobius"/>
    </source>
</evidence>
<feature type="region of interest" description="Disordered" evidence="1">
    <location>
        <begin position="1"/>
        <end position="125"/>
    </location>
</feature>
<evidence type="ECO:0000256" key="1">
    <source>
        <dbReference type="SAM" id="MobiDB-lite"/>
    </source>
</evidence>
<dbReference type="Proteomes" id="UP001233999">
    <property type="component" value="Unassembled WGS sequence"/>
</dbReference>
<gene>
    <name evidence="3" type="ORF">L9F63_024560</name>
</gene>
<feature type="compositionally biased region" description="Polar residues" evidence="1">
    <location>
        <begin position="62"/>
        <end position="73"/>
    </location>
</feature>
<sequence>MEELEKRILQASQHRPYGNAATIPELIPQPEFTYRFPERSSNSEKSSQFAVDPSDPKYYENFNGQTDSLFPRQSKSDEDYESAVFDSGQQVEPESPTQLSPQSAAVSQNHQVASSRKETTPGDLQQVYKMPVDSDDKSDLYFIAIVAGCSAAAVVGVIAIGISWYK</sequence>
<accession>A0AAD7ZEQ2</accession>
<keyword evidence="2" id="KW-0812">Transmembrane</keyword>
<organism evidence="3 4">
    <name type="scientific">Diploptera punctata</name>
    <name type="common">Pacific beetle cockroach</name>
    <dbReference type="NCBI Taxonomy" id="6984"/>
    <lineage>
        <taxon>Eukaryota</taxon>
        <taxon>Metazoa</taxon>
        <taxon>Ecdysozoa</taxon>
        <taxon>Arthropoda</taxon>
        <taxon>Hexapoda</taxon>
        <taxon>Insecta</taxon>
        <taxon>Pterygota</taxon>
        <taxon>Neoptera</taxon>
        <taxon>Polyneoptera</taxon>
        <taxon>Dictyoptera</taxon>
        <taxon>Blattodea</taxon>
        <taxon>Blaberoidea</taxon>
        <taxon>Blaberidae</taxon>
        <taxon>Diplopterinae</taxon>
        <taxon>Diploptera</taxon>
    </lineage>
</organism>
<keyword evidence="2" id="KW-1133">Transmembrane helix</keyword>
<keyword evidence="2" id="KW-0472">Membrane</keyword>
<keyword evidence="4" id="KW-1185">Reference proteome</keyword>
<proteinExistence type="predicted"/>
<protein>
    <submittedName>
        <fullName evidence="3">Uncharacterized protein</fullName>
    </submittedName>
</protein>
<comment type="caution">
    <text evidence="3">The sequence shown here is derived from an EMBL/GenBank/DDBJ whole genome shotgun (WGS) entry which is preliminary data.</text>
</comment>
<feature type="compositionally biased region" description="Polar residues" evidence="1">
    <location>
        <begin position="87"/>
        <end position="114"/>
    </location>
</feature>
<evidence type="ECO:0000313" key="4">
    <source>
        <dbReference type="Proteomes" id="UP001233999"/>
    </source>
</evidence>
<dbReference type="EMBL" id="JASPKZ010008500">
    <property type="protein sequence ID" value="KAJ9579334.1"/>
    <property type="molecule type" value="Genomic_DNA"/>
</dbReference>
<reference evidence="3" key="1">
    <citation type="journal article" date="2023" name="IScience">
        <title>Live-bearing cockroach genome reveals convergent evolutionary mechanisms linked to viviparity in insects and beyond.</title>
        <authorList>
            <person name="Fouks B."/>
            <person name="Harrison M.C."/>
            <person name="Mikhailova A.A."/>
            <person name="Marchal E."/>
            <person name="English S."/>
            <person name="Carruthers M."/>
            <person name="Jennings E.C."/>
            <person name="Chiamaka E.L."/>
            <person name="Frigard R.A."/>
            <person name="Pippel M."/>
            <person name="Attardo G.M."/>
            <person name="Benoit J.B."/>
            <person name="Bornberg-Bauer E."/>
            <person name="Tobe S.S."/>
        </authorList>
    </citation>
    <scope>NUCLEOTIDE SEQUENCE</scope>
    <source>
        <strain evidence="3">Stay&amp;Tobe</strain>
    </source>
</reference>
<feature type="transmembrane region" description="Helical" evidence="2">
    <location>
        <begin position="140"/>
        <end position="165"/>
    </location>
</feature>
<dbReference type="AlphaFoldDB" id="A0AAD7ZEQ2"/>
<evidence type="ECO:0000313" key="3">
    <source>
        <dbReference type="EMBL" id="KAJ9579334.1"/>
    </source>
</evidence>
<reference evidence="3" key="2">
    <citation type="submission" date="2023-05" db="EMBL/GenBank/DDBJ databases">
        <authorList>
            <person name="Fouks B."/>
        </authorList>
    </citation>
    <scope>NUCLEOTIDE SEQUENCE</scope>
    <source>
        <strain evidence="3">Stay&amp;Tobe</strain>
        <tissue evidence="3">Testes</tissue>
    </source>
</reference>
<name>A0AAD7ZEQ2_DIPPU</name>